<evidence type="ECO:0000256" key="1">
    <source>
        <dbReference type="SAM" id="Phobius"/>
    </source>
</evidence>
<feature type="transmembrane region" description="Helical" evidence="1">
    <location>
        <begin position="15"/>
        <end position="40"/>
    </location>
</feature>
<name>A0A2T4CD03_TRILO</name>
<dbReference type="AlphaFoldDB" id="A0A2T4CD03"/>
<keyword evidence="1" id="KW-0812">Transmembrane</keyword>
<evidence type="ECO:0000313" key="3">
    <source>
        <dbReference type="Proteomes" id="UP000240760"/>
    </source>
</evidence>
<reference evidence="2 3" key="1">
    <citation type="submission" date="2016-07" db="EMBL/GenBank/DDBJ databases">
        <title>Multiple horizontal gene transfer events from other fungi enriched the ability of initially mycotrophic Trichoderma (Ascomycota) to feed on dead plant biomass.</title>
        <authorList>
            <consortium name="DOE Joint Genome Institute"/>
            <person name="Aerts A."/>
            <person name="Atanasova L."/>
            <person name="Chenthamara K."/>
            <person name="Zhang J."/>
            <person name="Grujic M."/>
            <person name="Henrissat B."/>
            <person name="Kuo A."/>
            <person name="Salamov A."/>
            <person name="Lipzen A."/>
            <person name="Labutti K."/>
            <person name="Barry K."/>
            <person name="Miao Y."/>
            <person name="Rahimi M.J."/>
            <person name="Shen Q."/>
            <person name="Grigoriev I.V."/>
            <person name="Kubicek C.P."/>
            <person name="Druzhinina I.S."/>
        </authorList>
    </citation>
    <scope>NUCLEOTIDE SEQUENCE [LARGE SCALE GENOMIC DNA]</scope>
    <source>
        <strain evidence="2 3">ATCC 18648</strain>
    </source>
</reference>
<dbReference type="Proteomes" id="UP000240760">
    <property type="component" value="Unassembled WGS sequence"/>
</dbReference>
<dbReference type="PROSITE" id="PS51257">
    <property type="entry name" value="PROKAR_LIPOPROTEIN"/>
    <property type="match status" value="1"/>
</dbReference>
<organism evidence="2 3">
    <name type="scientific">Trichoderma longibrachiatum ATCC 18648</name>
    <dbReference type="NCBI Taxonomy" id="983965"/>
    <lineage>
        <taxon>Eukaryota</taxon>
        <taxon>Fungi</taxon>
        <taxon>Dikarya</taxon>
        <taxon>Ascomycota</taxon>
        <taxon>Pezizomycotina</taxon>
        <taxon>Sordariomycetes</taxon>
        <taxon>Hypocreomycetidae</taxon>
        <taxon>Hypocreales</taxon>
        <taxon>Hypocreaceae</taxon>
        <taxon>Trichoderma</taxon>
    </lineage>
</organism>
<dbReference type="EMBL" id="KZ679128">
    <property type="protein sequence ID" value="PTB79414.1"/>
    <property type="molecule type" value="Genomic_DNA"/>
</dbReference>
<evidence type="ECO:0000313" key="2">
    <source>
        <dbReference type="EMBL" id="PTB79414.1"/>
    </source>
</evidence>
<sequence>MKGRDKTDVRSTSGFLLYVFLPSFFFPFLFFSCSFCSILLHSLLWVEGNREQGASEGHSLCLQHVFEQVGGSAAASCTINLQSTINIYKGQGPSHTTFVF</sequence>
<gene>
    <name evidence="2" type="ORF">M440DRAFT_1169334</name>
</gene>
<protein>
    <submittedName>
        <fullName evidence="2">Uncharacterized protein</fullName>
    </submittedName>
</protein>
<proteinExistence type="predicted"/>
<accession>A0A2T4CD03</accession>
<keyword evidence="1" id="KW-1133">Transmembrane helix</keyword>
<keyword evidence="1" id="KW-0472">Membrane</keyword>
<keyword evidence="3" id="KW-1185">Reference proteome</keyword>